<reference evidence="2" key="1">
    <citation type="submission" date="2023-03" db="EMBL/GenBank/DDBJ databases">
        <title>Massive genome expansion in bonnet fungi (Mycena s.s.) driven by repeated elements and novel gene families across ecological guilds.</title>
        <authorList>
            <consortium name="Lawrence Berkeley National Laboratory"/>
            <person name="Harder C.B."/>
            <person name="Miyauchi S."/>
            <person name="Viragh M."/>
            <person name="Kuo A."/>
            <person name="Thoen E."/>
            <person name="Andreopoulos B."/>
            <person name="Lu D."/>
            <person name="Skrede I."/>
            <person name="Drula E."/>
            <person name="Henrissat B."/>
            <person name="Morin E."/>
            <person name="Kohler A."/>
            <person name="Barry K."/>
            <person name="LaButti K."/>
            <person name="Morin E."/>
            <person name="Salamov A."/>
            <person name="Lipzen A."/>
            <person name="Mereny Z."/>
            <person name="Hegedus B."/>
            <person name="Baldrian P."/>
            <person name="Stursova M."/>
            <person name="Weitz H."/>
            <person name="Taylor A."/>
            <person name="Grigoriev I.V."/>
            <person name="Nagy L.G."/>
            <person name="Martin F."/>
            <person name="Kauserud H."/>
        </authorList>
    </citation>
    <scope>NUCLEOTIDE SEQUENCE</scope>
    <source>
        <strain evidence="2">CBHHK188m</strain>
    </source>
</reference>
<sequence length="869" mass="97192">MAGKNSTHIPALDAYPDLEDLHRAAEALGLIVAAFLDDDLLPLDALYTNPEPCRLVLTRHDDLYVMVKECHASRNFSAVRNHGALRRQKATRQITRLLSEFIPALLEFAENGGHTVWSLDAEETVVEESVQMHIASLGIPNVYGAPGVLLHELGRFSQDTILANRVNNIFVKGYHTFLVNTSGSGKTRLAFEGLCQNWGFYFVGAIDMNGIGSGDLQRLLSLHIESKTVVHSQDVEENIKITQRCLRRLLLCRLLVFSIFAEHIGTAVEHKKLWLLLQALPRAVYRSDIFSILMTQLFTADEDYTRDYTNYLLTKLRDLFGSEWHMFLVIDEAQTIFGQHAKAFRDRDGTHYPILREIIDGWDAELHHHEISFVTVGTQIPKSGFQGSRNVDRHRWCSNTGAFDDEGLHHKYISRYLPPPYVETRAGQAFLRLVWEWCRGRYRFTDALMATLLRDGFRSPHTLFNDYLEAGTGYRPRNNLEFVGSELNEVRAEIQISRIDCEALESTAGRPLASALQEALFQYSVTGKPLRPFSGDRVELVSGAFGRFLDGEMSQIVIDEPIMLVTAAKWFCTTLIPEDNVVNTPEHPQRESLLDILQLYPPISPRTFLASLVIHITHAFAQGHSVSRVFSFPHSAAPLWAKQKAEVVALYRPHGRQTWQHSVVKSWTTALATSPTSPEDLISWLSHADLDLPPFCLPSAGDPDLVCVLRLTEGTFVRIVLQASATAAIIPSSKLQEMIQDMDNSNLFAFEDPALHEHATAALQSLPASSSSAQRPSILRVIASFPAPAHLNKSTRGVAGLNTGLFKSLAATIPASEVLETMIEAVTSGKRNRKRSLVDSEPLEKAKRRRTSQTVPGASGTRRSTRVQR</sequence>
<name>A0AAD7ING3_9AGAR</name>
<evidence type="ECO:0000313" key="2">
    <source>
        <dbReference type="EMBL" id="KAJ7746771.1"/>
    </source>
</evidence>
<proteinExistence type="predicted"/>
<organism evidence="2 3">
    <name type="scientific">Mycena maculata</name>
    <dbReference type="NCBI Taxonomy" id="230809"/>
    <lineage>
        <taxon>Eukaryota</taxon>
        <taxon>Fungi</taxon>
        <taxon>Dikarya</taxon>
        <taxon>Basidiomycota</taxon>
        <taxon>Agaricomycotina</taxon>
        <taxon>Agaricomycetes</taxon>
        <taxon>Agaricomycetidae</taxon>
        <taxon>Agaricales</taxon>
        <taxon>Marasmiineae</taxon>
        <taxon>Mycenaceae</taxon>
        <taxon>Mycena</taxon>
    </lineage>
</organism>
<keyword evidence="3" id="KW-1185">Reference proteome</keyword>
<comment type="caution">
    <text evidence="2">The sequence shown here is derived from an EMBL/GenBank/DDBJ whole genome shotgun (WGS) entry which is preliminary data.</text>
</comment>
<feature type="compositionally biased region" description="Basic and acidic residues" evidence="1">
    <location>
        <begin position="836"/>
        <end position="845"/>
    </location>
</feature>
<dbReference type="Proteomes" id="UP001215280">
    <property type="component" value="Unassembled WGS sequence"/>
</dbReference>
<evidence type="ECO:0000256" key="1">
    <source>
        <dbReference type="SAM" id="MobiDB-lite"/>
    </source>
</evidence>
<feature type="region of interest" description="Disordered" evidence="1">
    <location>
        <begin position="829"/>
        <end position="869"/>
    </location>
</feature>
<accession>A0AAD7ING3</accession>
<evidence type="ECO:0000313" key="3">
    <source>
        <dbReference type="Proteomes" id="UP001215280"/>
    </source>
</evidence>
<dbReference type="EMBL" id="JARJLG010000097">
    <property type="protein sequence ID" value="KAJ7746771.1"/>
    <property type="molecule type" value="Genomic_DNA"/>
</dbReference>
<protein>
    <submittedName>
        <fullName evidence="2">Uncharacterized protein</fullName>
    </submittedName>
</protein>
<gene>
    <name evidence="2" type="ORF">DFH07DRAFT_942597</name>
</gene>
<dbReference type="AlphaFoldDB" id="A0AAD7ING3"/>